<sequence>MILKSFFLFCLLASLWFSAFAQTLPAGPKVQSIGGGLSKGIPTNGLEGLATKPDIPYLEELRQVHGLKKSYDSLRSEVKKLKEATQDSTTQDSVVSLLKAKGQEVLERDAELLQGMLEEQETPREELNSALQRTLGGVKGTKAKLAPV</sequence>
<protein>
    <recommendedName>
        <fullName evidence="5">Heavy-metal resistance</fullName>
    </recommendedName>
</protein>
<keyword evidence="4" id="KW-1185">Reference proteome</keyword>
<evidence type="ECO:0000256" key="1">
    <source>
        <dbReference type="SAM" id="Coils"/>
    </source>
</evidence>
<evidence type="ECO:0008006" key="5">
    <source>
        <dbReference type="Google" id="ProtNLM"/>
    </source>
</evidence>
<evidence type="ECO:0000313" key="3">
    <source>
        <dbReference type="EMBL" id="SEG51327.1"/>
    </source>
</evidence>
<keyword evidence="2" id="KW-0732">Signal</keyword>
<proteinExistence type="predicted"/>
<keyword evidence="1" id="KW-0175">Coiled coil</keyword>
<organism evidence="3 4">
    <name type="scientific">Algoriphagus boritolerans DSM 17298 = JCM 18970</name>
    <dbReference type="NCBI Taxonomy" id="1120964"/>
    <lineage>
        <taxon>Bacteria</taxon>
        <taxon>Pseudomonadati</taxon>
        <taxon>Bacteroidota</taxon>
        <taxon>Cytophagia</taxon>
        <taxon>Cytophagales</taxon>
        <taxon>Cyclobacteriaceae</taxon>
        <taxon>Algoriphagus</taxon>
    </lineage>
</organism>
<accession>A0A1H6ATE8</accession>
<gene>
    <name evidence="3" type="ORF">SAMN03080598_04287</name>
</gene>
<feature type="signal peptide" evidence="2">
    <location>
        <begin position="1"/>
        <end position="21"/>
    </location>
</feature>
<reference evidence="4" key="1">
    <citation type="submission" date="2016-10" db="EMBL/GenBank/DDBJ databases">
        <authorList>
            <person name="Varghese N."/>
            <person name="Submissions S."/>
        </authorList>
    </citation>
    <scope>NUCLEOTIDE SEQUENCE [LARGE SCALE GENOMIC DNA]</scope>
    <source>
        <strain evidence="4">DSM 17298</strain>
    </source>
</reference>
<evidence type="ECO:0000256" key="2">
    <source>
        <dbReference type="SAM" id="SignalP"/>
    </source>
</evidence>
<name>A0A1H6ATE8_9BACT</name>
<feature type="chain" id="PRO_5009292997" description="Heavy-metal resistance" evidence="2">
    <location>
        <begin position="22"/>
        <end position="148"/>
    </location>
</feature>
<evidence type="ECO:0000313" key="4">
    <source>
        <dbReference type="Proteomes" id="UP000236736"/>
    </source>
</evidence>
<dbReference type="RefSeq" id="WP_103926815.1">
    <property type="nucleotide sequence ID" value="NZ_FNVR01000059.1"/>
</dbReference>
<dbReference type="AlphaFoldDB" id="A0A1H6ATE8"/>
<feature type="coiled-coil region" evidence="1">
    <location>
        <begin position="64"/>
        <end position="91"/>
    </location>
</feature>
<dbReference type="EMBL" id="FNVR01000059">
    <property type="protein sequence ID" value="SEG51327.1"/>
    <property type="molecule type" value="Genomic_DNA"/>
</dbReference>
<dbReference type="Proteomes" id="UP000236736">
    <property type="component" value="Unassembled WGS sequence"/>
</dbReference>
<dbReference type="OrthoDB" id="816745at2"/>